<comment type="caution">
    <text evidence="1">The sequence shown here is derived from an EMBL/GenBank/DDBJ whole genome shotgun (WGS) entry which is preliminary data.</text>
</comment>
<dbReference type="Proteomes" id="UP000323000">
    <property type="component" value="Chromosome 7"/>
</dbReference>
<reference evidence="2" key="1">
    <citation type="journal article" date="2019" name="Gigascience">
        <title>De novo genome assembly of the endangered Acer yangbiense, a plant species with extremely small populations endemic to Yunnan Province, China.</title>
        <authorList>
            <person name="Yang J."/>
            <person name="Wariss H.M."/>
            <person name="Tao L."/>
            <person name="Zhang R."/>
            <person name="Yun Q."/>
            <person name="Hollingsworth P."/>
            <person name="Dao Z."/>
            <person name="Luo G."/>
            <person name="Guo H."/>
            <person name="Ma Y."/>
            <person name="Sun W."/>
        </authorList>
    </citation>
    <scope>NUCLEOTIDE SEQUENCE [LARGE SCALE GENOMIC DNA]</scope>
    <source>
        <strain evidence="2">cv. Malutang</strain>
    </source>
</reference>
<keyword evidence="2" id="KW-1185">Reference proteome</keyword>
<dbReference type="OrthoDB" id="1434973at2759"/>
<name>A0A5C7HMF0_9ROSI</name>
<dbReference type="AlphaFoldDB" id="A0A5C7HMF0"/>
<organism evidence="1 2">
    <name type="scientific">Acer yangbiense</name>
    <dbReference type="NCBI Taxonomy" id="1000413"/>
    <lineage>
        <taxon>Eukaryota</taxon>
        <taxon>Viridiplantae</taxon>
        <taxon>Streptophyta</taxon>
        <taxon>Embryophyta</taxon>
        <taxon>Tracheophyta</taxon>
        <taxon>Spermatophyta</taxon>
        <taxon>Magnoliopsida</taxon>
        <taxon>eudicotyledons</taxon>
        <taxon>Gunneridae</taxon>
        <taxon>Pentapetalae</taxon>
        <taxon>rosids</taxon>
        <taxon>malvids</taxon>
        <taxon>Sapindales</taxon>
        <taxon>Sapindaceae</taxon>
        <taxon>Hippocastanoideae</taxon>
        <taxon>Acereae</taxon>
        <taxon>Acer</taxon>
    </lineage>
</organism>
<dbReference type="EMBL" id="VAHF01000007">
    <property type="protein sequence ID" value="TXG58190.1"/>
    <property type="molecule type" value="Genomic_DNA"/>
</dbReference>
<protein>
    <submittedName>
        <fullName evidence="1">Uncharacterized protein</fullName>
    </submittedName>
</protein>
<gene>
    <name evidence="1" type="ORF">EZV62_016019</name>
</gene>
<evidence type="ECO:0000313" key="1">
    <source>
        <dbReference type="EMBL" id="TXG58190.1"/>
    </source>
</evidence>
<evidence type="ECO:0000313" key="2">
    <source>
        <dbReference type="Proteomes" id="UP000323000"/>
    </source>
</evidence>
<sequence length="237" mass="26685">MVEISESTYSQPVPSDMIISPKKKLNRKWKRSARENHINQIIGVTSSPIQRVLAAKKAGRKSSRCKSSSPPGPKLTCRIGKSKSPAKGVQQTKILLKVEGSIPCKPKEEASCKRKVSFENDEDNRNQKKTNWLEAGDRNSRYFHEKATSRRKKNLIDKLVDAKGSVQSGEDRLAGVIKEYFSTIFKSSSPSNQDINLATSGSEWGFFYKGFQLYKYGFDTESLASYLPERLLSHFSL</sequence>
<accession>A0A5C7HMF0</accession>
<proteinExistence type="predicted"/>